<organism evidence="2 3">
    <name type="scientific">Clytia hemisphaerica</name>
    <dbReference type="NCBI Taxonomy" id="252671"/>
    <lineage>
        <taxon>Eukaryota</taxon>
        <taxon>Metazoa</taxon>
        <taxon>Cnidaria</taxon>
        <taxon>Hydrozoa</taxon>
        <taxon>Hydroidolina</taxon>
        <taxon>Leptothecata</taxon>
        <taxon>Obeliida</taxon>
        <taxon>Clytiidae</taxon>
        <taxon>Clytia</taxon>
    </lineage>
</organism>
<dbReference type="AlphaFoldDB" id="A0A7M5XLA1"/>
<protein>
    <submittedName>
        <fullName evidence="2">Uncharacterized protein</fullName>
    </submittedName>
</protein>
<sequence length="105" mass="11881">MKLYIMIALLALATITSARYAYRKDHPQRNDGSLWFSQFKDADLNDDVYHPGKYDELSKRGTCSGICFAGFGGCSSGCYCNFAFNKCMPKHRVKRTGQKPRTIIL</sequence>
<evidence type="ECO:0000313" key="2">
    <source>
        <dbReference type="EnsemblMetazoa" id="CLYHEMP025759.1"/>
    </source>
</evidence>
<reference evidence="2" key="1">
    <citation type="submission" date="2021-01" db="UniProtKB">
        <authorList>
            <consortium name="EnsemblMetazoa"/>
        </authorList>
    </citation>
    <scope>IDENTIFICATION</scope>
</reference>
<keyword evidence="1" id="KW-0732">Signal</keyword>
<dbReference type="EnsemblMetazoa" id="CLYHEMT025759.1">
    <property type="protein sequence ID" value="CLYHEMP025759.1"/>
    <property type="gene ID" value="CLYHEMG025759"/>
</dbReference>
<evidence type="ECO:0000256" key="1">
    <source>
        <dbReference type="SAM" id="SignalP"/>
    </source>
</evidence>
<evidence type="ECO:0000313" key="3">
    <source>
        <dbReference type="Proteomes" id="UP000594262"/>
    </source>
</evidence>
<name>A0A7M5XLA1_9CNID</name>
<feature type="chain" id="PRO_5029452191" evidence="1">
    <location>
        <begin position="19"/>
        <end position="105"/>
    </location>
</feature>
<accession>A0A7M5XLA1</accession>
<feature type="signal peptide" evidence="1">
    <location>
        <begin position="1"/>
        <end position="18"/>
    </location>
</feature>
<proteinExistence type="predicted"/>
<keyword evidence="3" id="KW-1185">Reference proteome</keyword>
<dbReference type="Proteomes" id="UP000594262">
    <property type="component" value="Unplaced"/>
</dbReference>